<comment type="similarity">
    <text evidence="1 3">Belongs to the Nudix hydrolase family.</text>
</comment>
<dbReference type="PROSITE" id="PS51462">
    <property type="entry name" value="NUDIX"/>
    <property type="match status" value="1"/>
</dbReference>
<evidence type="ECO:0000256" key="2">
    <source>
        <dbReference type="ARBA" id="ARBA00022801"/>
    </source>
</evidence>
<dbReference type="CDD" id="cd18873">
    <property type="entry name" value="NUDIX_NadM_like"/>
    <property type="match status" value="1"/>
</dbReference>
<dbReference type="Gene3D" id="3.90.79.10">
    <property type="entry name" value="Nucleoside Triphosphate Pyrophosphohydrolase"/>
    <property type="match status" value="1"/>
</dbReference>
<evidence type="ECO:0000259" key="4">
    <source>
        <dbReference type="PROSITE" id="PS51462"/>
    </source>
</evidence>
<dbReference type="Pfam" id="PF00293">
    <property type="entry name" value="NUDIX"/>
    <property type="match status" value="1"/>
</dbReference>
<dbReference type="InterPro" id="IPR015797">
    <property type="entry name" value="NUDIX_hydrolase-like_dom_sf"/>
</dbReference>
<dbReference type="InterPro" id="IPR020084">
    <property type="entry name" value="NUDIX_hydrolase_CS"/>
</dbReference>
<dbReference type="Proteomes" id="UP000198878">
    <property type="component" value="Unassembled WGS sequence"/>
</dbReference>
<dbReference type="PROSITE" id="PS00893">
    <property type="entry name" value="NUDIX_BOX"/>
    <property type="match status" value="1"/>
</dbReference>
<reference evidence="6" key="1">
    <citation type="submission" date="2016-10" db="EMBL/GenBank/DDBJ databases">
        <authorList>
            <person name="Varghese N."/>
            <person name="Submissions S."/>
        </authorList>
    </citation>
    <scope>NUCLEOTIDE SEQUENCE [LARGE SCALE GENOMIC DNA]</scope>
    <source>
        <strain evidence="6">DSM 44654</strain>
    </source>
</reference>
<evidence type="ECO:0000313" key="5">
    <source>
        <dbReference type="EMBL" id="SEF30149.1"/>
    </source>
</evidence>
<dbReference type="RefSeq" id="WP_086679317.1">
    <property type="nucleotide sequence ID" value="NZ_FNUJ01000005.1"/>
</dbReference>
<dbReference type="InterPro" id="IPR000086">
    <property type="entry name" value="NUDIX_hydrolase_dom"/>
</dbReference>
<proteinExistence type="inferred from homology"/>
<gene>
    <name evidence="5" type="ORF">SAMN05421837_10530</name>
</gene>
<dbReference type="PANTHER" id="PTHR43736">
    <property type="entry name" value="ADP-RIBOSE PYROPHOSPHATASE"/>
    <property type="match status" value="1"/>
</dbReference>
<dbReference type="GO" id="GO:0016787">
    <property type="term" value="F:hydrolase activity"/>
    <property type="evidence" value="ECO:0007669"/>
    <property type="project" value="UniProtKB-KW"/>
</dbReference>
<accession>A0A1H5QVR5</accession>
<dbReference type="InterPro" id="IPR020476">
    <property type="entry name" value="Nudix_hydrolase"/>
</dbReference>
<sequence length="155" mass="17521">MEHTHDIPEVVRLTADALVFVRRRTIWHILMIQRRWEPFRGCWAFPGGHVDPGETFQAAAVRELTEETGLRLADLRVLGIYDHPERDPRGRYVNVAFYAVVPAPIMPTAGDDAAHAAWVAVPWLLRNRGSIAFDHATILADAVPVLDRHTSEVTR</sequence>
<name>A0A1H5QVR5_9PSEU</name>
<organism evidence="5 6">
    <name type="scientific">Amycolatopsis pretoriensis</name>
    <dbReference type="NCBI Taxonomy" id="218821"/>
    <lineage>
        <taxon>Bacteria</taxon>
        <taxon>Bacillati</taxon>
        <taxon>Actinomycetota</taxon>
        <taxon>Actinomycetes</taxon>
        <taxon>Pseudonocardiales</taxon>
        <taxon>Pseudonocardiaceae</taxon>
        <taxon>Amycolatopsis</taxon>
    </lineage>
</organism>
<dbReference type="SUPFAM" id="SSF55811">
    <property type="entry name" value="Nudix"/>
    <property type="match status" value="1"/>
</dbReference>
<evidence type="ECO:0000256" key="3">
    <source>
        <dbReference type="RuleBase" id="RU003476"/>
    </source>
</evidence>
<dbReference type="STRING" id="218821.SAMN05421837_10530"/>
<evidence type="ECO:0000256" key="1">
    <source>
        <dbReference type="ARBA" id="ARBA00005582"/>
    </source>
</evidence>
<dbReference type="AlphaFoldDB" id="A0A1H5QVR5"/>
<dbReference type="PANTHER" id="PTHR43736:SF1">
    <property type="entry name" value="DIHYDRONEOPTERIN TRIPHOSPHATE DIPHOSPHATASE"/>
    <property type="match status" value="1"/>
</dbReference>
<keyword evidence="6" id="KW-1185">Reference proteome</keyword>
<feature type="domain" description="Nudix hydrolase" evidence="4">
    <location>
        <begin position="10"/>
        <end position="147"/>
    </location>
</feature>
<protein>
    <submittedName>
        <fullName evidence="5">8-oxo-dGTP diphosphatase</fullName>
    </submittedName>
</protein>
<dbReference type="EMBL" id="FNUJ01000005">
    <property type="protein sequence ID" value="SEF30149.1"/>
    <property type="molecule type" value="Genomic_DNA"/>
</dbReference>
<keyword evidence="2 3" id="KW-0378">Hydrolase</keyword>
<dbReference type="OrthoDB" id="9804442at2"/>
<evidence type="ECO:0000313" key="6">
    <source>
        <dbReference type="Proteomes" id="UP000198878"/>
    </source>
</evidence>
<dbReference type="PRINTS" id="PR00502">
    <property type="entry name" value="NUDIXFAMILY"/>
</dbReference>